<dbReference type="CDD" id="cd04301">
    <property type="entry name" value="NAT_SF"/>
    <property type="match status" value="1"/>
</dbReference>
<dbReference type="Proteomes" id="UP000247476">
    <property type="component" value="Unassembled WGS sequence"/>
</dbReference>
<dbReference type="SUPFAM" id="SSF55729">
    <property type="entry name" value="Acyl-CoA N-acyltransferases (Nat)"/>
    <property type="match status" value="1"/>
</dbReference>
<dbReference type="Gene3D" id="3.40.630.30">
    <property type="match status" value="1"/>
</dbReference>
<dbReference type="Pfam" id="PF00583">
    <property type="entry name" value="Acetyltransf_1"/>
    <property type="match status" value="1"/>
</dbReference>
<dbReference type="InterPro" id="IPR016181">
    <property type="entry name" value="Acyl_CoA_acyltransferase"/>
</dbReference>
<evidence type="ECO:0000313" key="4">
    <source>
        <dbReference type="Proteomes" id="UP000247476"/>
    </source>
</evidence>
<protein>
    <submittedName>
        <fullName evidence="3">GNAT family N-acetyltransferase</fullName>
    </submittedName>
</protein>
<dbReference type="PROSITE" id="PS51186">
    <property type="entry name" value="GNAT"/>
    <property type="match status" value="1"/>
</dbReference>
<dbReference type="PANTHER" id="PTHR13947">
    <property type="entry name" value="GNAT FAMILY N-ACETYLTRANSFERASE"/>
    <property type="match status" value="1"/>
</dbReference>
<comment type="caution">
    <text evidence="3">The sequence shown here is derived from an EMBL/GenBank/DDBJ whole genome shotgun (WGS) entry which is preliminary data.</text>
</comment>
<keyword evidence="4" id="KW-1185">Reference proteome</keyword>
<dbReference type="PANTHER" id="PTHR13947:SF37">
    <property type="entry name" value="LD18367P"/>
    <property type="match status" value="1"/>
</dbReference>
<dbReference type="InterPro" id="IPR050769">
    <property type="entry name" value="NAT_camello-type"/>
</dbReference>
<reference evidence="3 4" key="1">
    <citation type="submission" date="2018-05" db="EMBL/GenBank/DDBJ databases">
        <title>Paenibacillus flagellatus sp. nov., isolated from selenium mineral soil.</title>
        <authorList>
            <person name="Dai X."/>
        </authorList>
    </citation>
    <scope>NUCLEOTIDE SEQUENCE [LARGE SCALE GENOMIC DNA]</scope>
    <source>
        <strain evidence="3 4">DXL2</strain>
    </source>
</reference>
<proteinExistence type="predicted"/>
<keyword evidence="1 3" id="KW-0808">Transferase</keyword>
<accession>A0A2V5K998</accession>
<evidence type="ECO:0000313" key="3">
    <source>
        <dbReference type="EMBL" id="PYI54453.1"/>
    </source>
</evidence>
<dbReference type="AlphaFoldDB" id="A0A2V5K998"/>
<dbReference type="EMBL" id="QJVJ01000005">
    <property type="protein sequence ID" value="PYI54453.1"/>
    <property type="molecule type" value="Genomic_DNA"/>
</dbReference>
<gene>
    <name evidence="3" type="ORF">DLM86_13375</name>
</gene>
<feature type="domain" description="N-acetyltransferase" evidence="2">
    <location>
        <begin position="44"/>
        <end position="190"/>
    </location>
</feature>
<evidence type="ECO:0000259" key="2">
    <source>
        <dbReference type="PROSITE" id="PS51186"/>
    </source>
</evidence>
<organism evidence="3 4">
    <name type="scientific">Paenibacillus flagellatus</name>
    <dbReference type="NCBI Taxonomy" id="2211139"/>
    <lineage>
        <taxon>Bacteria</taxon>
        <taxon>Bacillati</taxon>
        <taxon>Bacillota</taxon>
        <taxon>Bacilli</taxon>
        <taxon>Bacillales</taxon>
        <taxon>Paenibacillaceae</taxon>
        <taxon>Paenibacillus</taxon>
    </lineage>
</organism>
<evidence type="ECO:0000256" key="1">
    <source>
        <dbReference type="ARBA" id="ARBA00022679"/>
    </source>
</evidence>
<name>A0A2V5K998_9BACL</name>
<sequence length="190" mass="21092">MNIKITLKDGYTNVKILSAKLQAVPCVEYGERSRGTMDVDLSKVVIAPIRESQHLEAKRLVLEGLKEHFGFLDESLNPDLDDIAQSYADKGHVFLTGSVDDRVVCCGALVEADEATGRIVRMSVGKPYRRNGLASRLIDALERKAKERGYTSVMLKTIHDWSDAVGFYESKGYAVVGREGRSVKMAKRLT</sequence>
<dbReference type="GO" id="GO:0008080">
    <property type="term" value="F:N-acetyltransferase activity"/>
    <property type="evidence" value="ECO:0007669"/>
    <property type="project" value="InterPro"/>
</dbReference>
<dbReference type="InterPro" id="IPR000182">
    <property type="entry name" value="GNAT_dom"/>
</dbReference>